<dbReference type="PROSITE" id="PS51384">
    <property type="entry name" value="FAD_FR"/>
    <property type="match status" value="1"/>
</dbReference>
<dbReference type="InterPro" id="IPR013112">
    <property type="entry name" value="FAD-bd_8"/>
</dbReference>
<evidence type="ECO:0000256" key="13">
    <source>
        <dbReference type="ARBA" id="ARBA00048483"/>
    </source>
</evidence>
<dbReference type="SFLD" id="SFLDG01168">
    <property type="entry name" value="Ferric_reductase_subgroup_(FRE"/>
    <property type="match status" value="1"/>
</dbReference>
<evidence type="ECO:0000256" key="10">
    <source>
        <dbReference type="ARBA" id="ARBA00023065"/>
    </source>
</evidence>
<dbReference type="Pfam" id="PF01794">
    <property type="entry name" value="Ferric_reduct"/>
    <property type="match status" value="1"/>
</dbReference>
<dbReference type="PANTHER" id="PTHR32361">
    <property type="entry name" value="FERRIC/CUPRIC REDUCTASE TRANSMEMBRANE COMPONENT"/>
    <property type="match status" value="1"/>
</dbReference>
<keyword evidence="11 14" id="KW-0472">Membrane</keyword>
<evidence type="ECO:0000256" key="4">
    <source>
        <dbReference type="ARBA" id="ARBA00022448"/>
    </source>
</evidence>
<keyword evidence="7" id="KW-0249">Electron transport</keyword>
<dbReference type="InterPro" id="IPR017938">
    <property type="entry name" value="Riboflavin_synthase-like_b-brl"/>
</dbReference>
<proteinExistence type="inferred from homology"/>
<evidence type="ECO:0000256" key="12">
    <source>
        <dbReference type="ARBA" id="ARBA00023180"/>
    </source>
</evidence>
<comment type="catalytic activity">
    <reaction evidence="13">
        <text>2 a Fe(II)-siderophore + NADP(+) + H(+) = 2 a Fe(III)-siderophore + NADPH</text>
        <dbReference type="Rhea" id="RHEA:28795"/>
        <dbReference type="Rhea" id="RHEA-COMP:11342"/>
        <dbReference type="Rhea" id="RHEA-COMP:11344"/>
        <dbReference type="ChEBI" id="CHEBI:15378"/>
        <dbReference type="ChEBI" id="CHEBI:29033"/>
        <dbReference type="ChEBI" id="CHEBI:29034"/>
        <dbReference type="ChEBI" id="CHEBI:57783"/>
        <dbReference type="ChEBI" id="CHEBI:58349"/>
        <dbReference type="EC" id="1.16.1.9"/>
    </reaction>
</comment>
<feature type="transmembrane region" description="Helical" evidence="14">
    <location>
        <begin position="250"/>
        <end position="272"/>
    </location>
</feature>
<dbReference type="SUPFAM" id="SSF63380">
    <property type="entry name" value="Riboflavin synthase domain-like"/>
    <property type="match status" value="1"/>
</dbReference>
<evidence type="ECO:0000256" key="1">
    <source>
        <dbReference type="ARBA" id="ARBA00004651"/>
    </source>
</evidence>
<dbReference type="OrthoDB" id="17725at2759"/>
<dbReference type="GO" id="GO:0015677">
    <property type="term" value="P:copper ion import"/>
    <property type="evidence" value="ECO:0007669"/>
    <property type="project" value="TreeGrafter"/>
</dbReference>
<dbReference type="GO" id="GO:0006826">
    <property type="term" value="P:iron ion transport"/>
    <property type="evidence" value="ECO:0007669"/>
    <property type="project" value="TreeGrafter"/>
</dbReference>
<dbReference type="GO" id="GO:0006879">
    <property type="term" value="P:intracellular iron ion homeostasis"/>
    <property type="evidence" value="ECO:0007669"/>
    <property type="project" value="TreeGrafter"/>
</dbReference>
<dbReference type="EMBL" id="JABCKI010005926">
    <property type="protein sequence ID" value="KAG5636484.1"/>
    <property type="molecule type" value="Genomic_DNA"/>
</dbReference>
<evidence type="ECO:0000259" key="15">
    <source>
        <dbReference type="PROSITE" id="PS51384"/>
    </source>
</evidence>
<evidence type="ECO:0000313" key="17">
    <source>
        <dbReference type="Proteomes" id="UP000717328"/>
    </source>
</evidence>
<gene>
    <name evidence="16" type="ORF">H0H81_007849</name>
</gene>
<dbReference type="AlphaFoldDB" id="A0A9P7FSY8"/>
<evidence type="ECO:0000256" key="3">
    <source>
        <dbReference type="ARBA" id="ARBA00012668"/>
    </source>
</evidence>
<dbReference type="Pfam" id="PF08030">
    <property type="entry name" value="NAD_binding_6"/>
    <property type="match status" value="1"/>
</dbReference>
<keyword evidence="6 14" id="KW-0812">Transmembrane</keyword>
<reference evidence="16" key="1">
    <citation type="submission" date="2021-02" db="EMBL/GenBank/DDBJ databases">
        <authorList>
            <person name="Nieuwenhuis M."/>
            <person name="Van De Peppel L.J.J."/>
        </authorList>
    </citation>
    <scope>NUCLEOTIDE SEQUENCE</scope>
    <source>
        <strain evidence="16">D49</strain>
    </source>
</reference>
<dbReference type="Gene3D" id="3.40.50.80">
    <property type="entry name" value="Nucleotide-binding domain of ferredoxin-NADP reductase (FNR) module"/>
    <property type="match status" value="1"/>
</dbReference>
<dbReference type="InterPro" id="IPR039261">
    <property type="entry name" value="FNR_nucleotide-bd"/>
</dbReference>
<evidence type="ECO:0000313" key="16">
    <source>
        <dbReference type="EMBL" id="KAG5636484.1"/>
    </source>
</evidence>
<evidence type="ECO:0000256" key="2">
    <source>
        <dbReference type="ARBA" id="ARBA00006278"/>
    </source>
</evidence>
<dbReference type="PANTHER" id="PTHR32361:SF9">
    <property type="entry name" value="FERRIC REDUCTASE TRANSMEMBRANE COMPONENT 3-RELATED"/>
    <property type="match status" value="1"/>
</dbReference>
<keyword evidence="10" id="KW-0406">Ion transport</keyword>
<protein>
    <recommendedName>
        <fullName evidence="3">ferric-chelate reductase (NADPH)</fullName>
        <ecNumber evidence="3">1.16.1.9</ecNumber>
    </recommendedName>
</protein>
<feature type="transmembrane region" description="Helical" evidence="14">
    <location>
        <begin position="181"/>
        <end position="206"/>
    </location>
</feature>
<evidence type="ECO:0000256" key="6">
    <source>
        <dbReference type="ARBA" id="ARBA00022692"/>
    </source>
</evidence>
<keyword evidence="4" id="KW-0813">Transport</keyword>
<keyword evidence="9" id="KW-0560">Oxidoreductase</keyword>
<keyword evidence="8 14" id="KW-1133">Transmembrane helix</keyword>
<feature type="domain" description="FAD-binding FR-type" evidence="15">
    <location>
        <begin position="314"/>
        <end position="435"/>
    </location>
</feature>
<dbReference type="InterPro" id="IPR013130">
    <property type="entry name" value="Fe3_Rdtase_TM_dom"/>
</dbReference>
<sequence length="603" mass="66473">MPSTSSTITPVIPPVSAHGAESLVYHVVLFLLSIVGFVVLLRIPRAFARFWRPSEWLNGHILWHSSLRSRSRLKKRAKTYQDDGLSESTSVKEAKEGSTNDSHTLYYTGTTAEHANDVAVSYPPHMSTCPRLLRQLVTLHRIRLAPGFSISQAFVMLFYFATLSYAGFYKSSPFSDPVRTGWVAIAQLPFVFALGTKNNILGMLLGFTYEKLNYLHRFIGRLVIICANIHSLGYFYKWSIAGTFRQNLQFSFWGLLGLLAVDFMFLFSLSIFRNRFHNVMFYSHLIGIGIAIPALWMHKPSMIPWLCGCMGLYGLDRVVRLLKTRISTAIIRPLPELNTTRIEIPNINRGWRAGQHIRLRVLSSGLGLFGWTEVHPFTIANVSGTEEGLVLLAKKSGRWTSALYDMAKTSGYTEAGHGHRVKVAVEGPYGGPCHAIFASYSAAIFVVGGSGITFALSSIQDLIREDLAGRSRVKTITLIWAVQDPAALQPLLPLLVTLIQSSTYTPVQIAVHYTRAHHGEKPTVPRIPGLSLTPGRPRVAKVVEAALAKAVALGAGPKDEERISGMLVGVCGPPGLGDDVSRAVATIDPARRDQVGGIEMHEE</sequence>
<feature type="transmembrane region" description="Helical" evidence="14">
    <location>
        <begin position="23"/>
        <end position="43"/>
    </location>
</feature>
<evidence type="ECO:0000256" key="8">
    <source>
        <dbReference type="ARBA" id="ARBA00022989"/>
    </source>
</evidence>
<comment type="similarity">
    <text evidence="2">Belongs to the ferric reductase (FRE) family.</text>
</comment>
<evidence type="ECO:0000256" key="9">
    <source>
        <dbReference type="ARBA" id="ARBA00023002"/>
    </source>
</evidence>
<dbReference type="Pfam" id="PF08022">
    <property type="entry name" value="FAD_binding_8"/>
    <property type="match status" value="1"/>
</dbReference>
<comment type="caution">
    <text evidence="16">The sequence shown here is derived from an EMBL/GenBank/DDBJ whole genome shotgun (WGS) entry which is preliminary data.</text>
</comment>
<keyword evidence="17" id="KW-1185">Reference proteome</keyword>
<dbReference type="SUPFAM" id="SSF52343">
    <property type="entry name" value="Ferredoxin reductase-like, C-terminal NADP-linked domain"/>
    <property type="match status" value="1"/>
</dbReference>
<dbReference type="Proteomes" id="UP000717328">
    <property type="component" value="Unassembled WGS sequence"/>
</dbReference>
<dbReference type="EC" id="1.16.1.9" evidence="3"/>
<dbReference type="GO" id="GO:0005886">
    <property type="term" value="C:plasma membrane"/>
    <property type="evidence" value="ECO:0007669"/>
    <property type="project" value="UniProtKB-SubCell"/>
</dbReference>
<organism evidence="16 17">
    <name type="scientific">Sphagnurus paluster</name>
    <dbReference type="NCBI Taxonomy" id="117069"/>
    <lineage>
        <taxon>Eukaryota</taxon>
        <taxon>Fungi</taxon>
        <taxon>Dikarya</taxon>
        <taxon>Basidiomycota</taxon>
        <taxon>Agaricomycotina</taxon>
        <taxon>Agaricomycetes</taxon>
        <taxon>Agaricomycetidae</taxon>
        <taxon>Agaricales</taxon>
        <taxon>Tricholomatineae</taxon>
        <taxon>Lyophyllaceae</taxon>
        <taxon>Sphagnurus</taxon>
    </lineage>
</organism>
<comment type="subcellular location">
    <subcellularLocation>
        <location evidence="1">Cell membrane</location>
        <topology evidence="1">Multi-pass membrane protein</topology>
    </subcellularLocation>
</comment>
<feature type="transmembrane region" description="Helical" evidence="14">
    <location>
        <begin position="279"/>
        <end position="296"/>
    </location>
</feature>
<evidence type="ECO:0000256" key="14">
    <source>
        <dbReference type="SAM" id="Phobius"/>
    </source>
</evidence>
<feature type="transmembrane region" description="Helical" evidence="14">
    <location>
        <begin position="144"/>
        <end position="169"/>
    </location>
</feature>
<keyword evidence="5" id="KW-1003">Cell membrane</keyword>
<evidence type="ECO:0000256" key="5">
    <source>
        <dbReference type="ARBA" id="ARBA00022475"/>
    </source>
</evidence>
<evidence type="ECO:0000256" key="11">
    <source>
        <dbReference type="ARBA" id="ARBA00023136"/>
    </source>
</evidence>
<dbReference type="CDD" id="cd06186">
    <property type="entry name" value="NOX_Duox_like_FAD_NADP"/>
    <property type="match status" value="1"/>
</dbReference>
<feature type="transmembrane region" description="Helical" evidence="14">
    <location>
        <begin position="218"/>
        <end position="238"/>
    </location>
</feature>
<dbReference type="InterPro" id="IPR051410">
    <property type="entry name" value="Ferric/Cupric_Reductase"/>
</dbReference>
<accession>A0A9P7FSY8</accession>
<dbReference type="SFLD" id="SFLDS00052">
    <property type="entry name" value="Ferric_Reductase_Domain"/>
    <property type="match status" value="1"/>
</dbReference>
<name>A0A9P7FSY8_9AGAR</name>
<reference evidence="16" key="2">
    <citation type="submission" date="2021-10" db="EMBL/GenBank/DDBJ databases">
        <title>Phylogenomics reveals ancestral predisposition of the termite-cultivated fungus Termitomyces towards a domesticated lifestyle.</title>
        <authorList>
            <person name="Auxier B."/>
            <person name="Grum-Grzhimaylo A."/>
            <person name="Cardenas M.E."/>
            <person name="Lodge J.D."/>
            <person name="Laessoe T."/>
            <person name="Pedersen O."/>
            <person name="Smith M.E."/>
            <person name="Kuyper T.W."/>
            <person name="Franco-Molano E.A."/>
            <person name="Baroni T.J."/>
            <person name="Aanen D.K."/>
        </authorList>
    </citation>
    <scope>NUCLEOTIDE SEQUENCE</scope>
    <source>
        <strain evidence="16">D49</strain>
    </source>
</reference>
<evidence type="ECO:0000256" key="7">
    <source>
        <dbReference type="ARBA" id="ARBA00022982"/>
    </source>
</evidence>
<dbReference type="InterPro" id="IPR017927">
    <property type="entry name" value="FAD-bd_FR_type"/>
</dbReference>
<dbReference type="InterPro" id="IPR013121">
    <property type="entry name" value="Fe_red_NAD-bd_6"/>
</dbReference>
<keyword evidence="12" id="KW-0325">Glycoprotein</keyword>
<dbReference type="GO" id="GO:0052851">
    <property type="term" value="F:ferric-chelate reductase (NADPH) activity"/>
    <property type="evidence" value="ECO:0007669"/>
    <property type="project" value="UniProtKB-EC"/>
</dbReference>